<evidence type="ECO:0000313" key="2">
    <source>
        <dbReference type="EMBL" id="KAL0196995.1"/>
    </source>
</evidence>
<reference evidence="2 3" key="1">
    <citation type="submission" date="2024-05" db="EMBL/GenBank/DDBJ databases">
        <title>Genome sequencing and assembly of Indian major carp, Cirrhinus mrigala (Hamilton, 1822).</title>
        <authorList>
            <person name="Mohindra V."/>
            <person name="Chowdhury L.M."/>
            <person name="Lal K."/>
            <person name="Jena J.K."/>
        </authorList>
    </citation>
    <scope>NUCLEOTIDE SEQUENCE [LARGE SCALE GENOMIC DNA]</scope>
    <source>
        <strain evidence="2">CM1030</strain>
        <tissue evidence="2">Blood</tissue>
    </source>
</reference>
<dbReference type="CDD" id="cd00063">
    <property type="entry name" value="FN3"/>
    <property type="match status" value="1"/>
</dbReference>
<name>A0ABD0REP2_CIRMR</name>
<dbReference type="SUPFAM" id="SSF49265">
    <property type="entry name" value="Fibronectin type III"/>
    <property type="match status" value="1"/>
</dbReference>
<dbReference type="AlphaFoldDB" id="A0ABD0REP2"/>
<evidence type="ECO:0000259" key="1">
    <source>
        <dbReference type="PROSITE" id="PS50853"/>
    </source>
</evidence>
<dbReference type="PROSITE" id="PS50853">
    <property type="entry name" value="FN3"/>
    <property type="match status" value="1"/>
</dbReference>
<dbReference type="Gene3D" id="2.60.40.10">
    <property type="entry name" value="Immunoglobulins"/>
    <property type="match status" value="1"/>
</dbReference>
<dbReference type="InterPro" id="IPR013783">
    <property type="entry name" value="Ig-like_fold"/>
</dbReference>
<dbReference type="InterPro" id="IPR003961">
    <property type="entry name" value="FN3_dom"/>
</dbReference>
<proteinExistence type="predicted"/>
<feature type="domain" description="Fibronectin type-III" evidence="1">
    <location>
        <begin position="1"/>
        <end position="54"/>
    </location>
</feature>
<dbReference type="EMBL" id="JAMKFB020000003">
    <property type="protein sequence ID" value="KAL0196995.1"/>
    <property type="molecule type" value="Genomic_DNA"/>
</dbReference>
<organism evidence="2 3">
    <name type="scientific">Cirrhinus mrigala</name>
    <name type="common">Mrigala</name>
    <dbReference type="NCBI Taxonomy" id="683832"/>
    <lineage>
        <taxon>Eukaryota</taxon>
        <taxon>Metazoa</taxon>
        <taxon>Chordata</taxon>
        <taxon>Craniata</taxon>
        <taxon>Vertebrata</taxon>
        <taxon>Euteleostomi</taxon>
        <taxon>Actinopterygii</taxon>
        <taxon>Neopterygii</taxon>
        <taxon>Teleostei</taxon>
        <taxon>Ostariophysi</taxon>
        <taxon>Cypriniformes</taxon>
        <taxon>Cyprinidae</taxon>
        <taxon>Labeoninae</taxon>
        <taxon>Labeonini</taxon>
        <taxon>Cirrhinus</taxon>
    </lineage>
</organism>
<dbReference type="InterPro" id="IPR036116">
    <property type="entry name" value="FN3_sf"/>
</dbReference>
<protein>
    <recommendedName>
        <fullName evidence="1">Fibronectin type-III domain-containing protein</fullName>
    </recommendedName>
</protein>
<sequence length="54" mass="6154">EEVQARSVLLSWEPGSDGLSPIRYYTVQYRELPDSNWTVHSASVNHEATSYVID</sequence>
<dbReference type="Pfam" id="PF00041">
    <property type="entry name" value="fn3"/>
    <property type="match status" value="1"/>
</dbReference>
<comment type="caution">
    <text evidence="2">The sequence shown here is derived from an EMBL/GenBank/DDBJ whole genome shotgun (WGS) entry which is preliminary data.</text>
</comment>
<dbReference type="Proteomes" id="UP001529510">
    <property type="component" value="Unassembled WGS sequence"/>
</dbReference>
<accession>A0ABD0REP2</accession>
<gene>
    <name evidence="2" type="ORF">M9458_005535</name>
</gene>
<keyword evidence="3" id="KW-1185">Reference proteome</keyword>
<feature type="non-terminal residue" evidence="2">
    <location>
        <position position="54"/>
    </location>
</feature>
<feature type="non-terminal residue" evidence="2">
    <location>
        <position position="1"/>
    </location>
</feature>
<evidence type="ECO:0000313" key="3">
    <source>
        <dbReference type="Proteomes" id="UP001529510"/>
    </source>
</evidence>